<dbReference type="GO" id="GO:0006412">
    <property type="term" value="P:translation"/>
    <property type="evidence" value="ECO:0007669"/>
    <property type="project" value="InterPro"/>
</dbReference>
<organism evidence="4">
    <name type="scientific">mine drainage metagenome</name>
    <dbReference type="NCBI Taxonomy" id="410659"/>
    <lineage>
        <taxon>unclassified sequences</taxon>
        <taxon>metagenomes</taxon>
        <taxon>ecological metagenomes</taxon>
    </lineage>
</organism>
<dbReference type="PANTHER" id="PTHR23413:SF1">
    <property type="entry name" value="RIBOSOMAL PROTEIN L32"/>
    <property type="match status" value="1"/>
</dbReference>
<evidence type="ECO:0000256" key="3">
    <source>
        <dbReference type="ARBA" id="ARBA00023274"/>
    </source>
</evidence>
<proteinExistence type="inferred from homology"/>
<dbReference type="Pfam" id="PF01655">
    <property type="entry name" value="Ribosomal_L32e"/>
    <property type="match status" value="1"/>
</dbReference>
<dbReference type="SMART" id="SM01393">
    <property type="entry name" value="Ribosomal_L32e"/>
    <property type="match status" value="1"/>
</dbReference>
<gene>
    <name evidence="4" type="ORF">B2A_01197</name>
</gene>
<dbReference type="AlphaFoldDB" id="T1CIH7"/>
<evidence type="ECO:0000256" key="1">
    <source>
        <dbReference type="ARBA" id="ARBA00008431"/>
    </source>
</evidence>
<dbReference type="SUPFAM" id="SSF52042">
    <property type="entry name" value="Ribosomal protein L32e"/>
    <property type="match status" value="1"/>
</dbReference>
<reference evidence="4" key="1">
    <citation type="submission" date="2013-08" db="EMBL/GenBank/DDBJ databases">
        <authorList>
            <person name="Mendez C."/>
            <person name="Richter M."/>
            <person name="Ferrer M."/>
            <person name="Sanchez J."/>
        </authorList>
    </citation>
    <scope>NUCLEOTIDE SEQUENCE</scope>
</reference>
<accession>T1CIH7</accession>
<dbReference type="EMBL" id="AUZZ01000895">
    <property type="protein sequence ID" value="EQD66369.1"/>
    <property type="molecule type" value="Genomic_DNA"/>
</dbReference>
<dbReference type="GO" id="GO:0022625">
    <property type="term" value="C:cytosolic large ribosomal subunit"/>
    <property type="evidence" value="ECO:0007669"/>
    <property type="project" value="TreeGrafter"/>
</dbReference>
<dbReference type="PANTHER" id="PTHR23413">
    <property type="entry name" value="60S RIBOSOMAL PROTEIN L32 AND DNA-DIRECTED RNA POLYMERASE II, SUBUNIT N"/>
    <property type="match status" value="1"/>
</dbReference>
<name>T1CIH7_9ZZZZ</name>
<keyword evidence="2 4" id="KW-0689">Ribosomal protein</keyword>
<dbReference type="InterPro" id="IPR036351">
    <property type="entry name" value="Ribosomal_eL32_sf"/>
</dbReference>
<evidence type="ECO:0000256" key="2">
    <source>
        <dbReference type="ARBA" id="ARBA00022980"/>
    </source>
</evidence>
<reference evidence="4" key="2">
    <citation type="journal article" date="2014" name="ISME J.">
        <title>Microbial stratification in low pH oxic and suboxic macroscopic growths along an acid mine drainage.</title>
        <authorList>
            <person name="Mendez-Garcia C."/>
            <person name="Mesa V."/>
            <person name="Sprenger R.R."/>
            <person name="Richter M."/>
            <person name="Diez M.S."/>
            <person name="Solano J."/>
            <person name="Bargiela R."/>
            <person name="Golyshina O.V."/>
            <person name="Manteca A."/>
            <person name="Ramos J.L."/>
            <person name="Gallego J.R."/>
            <person name="Llorente I."/>
            <person name="Martins Dos Santos V.A."/>
            <person name="Jensen O.N."/>
            <person name="Pelaez A.I."/>
            <person name="Sanchez J."/>
            <person name="Ferrer M."/>
        </authorList>
    </citation>
    <scope>NUCLEOTIDE SEQUENCE</scope>
</reference>
<sequence>MSVIVLALKKKTHPKFNVPNYGTKNRKRVKDSWRKQRGIDNKKRIKKNFMGAEPTIGYRNSEQLRGIRQSGMRLMVVHSMSELNGVVENPDVDASKYEFAMAHGVSKRVRAEMLKFAKEQNLHIVNGASK</sequence>
<evidence type="ECO:0000313" key="4">
    <source>
        <dbReference type="EMBL" id="EQD66369.1"/>
    </source>
</evidence>
<dbReference type="GO" id="GO:0003735">
    <property type="term" value="F:structural constituent of ribosome"/>
    <property type="evidence" value="ECO:0007669"/>
    <property type="project" value="InterPro"/>
</dbReference>
<protein>
    <submittedName>
        <fullName evidence="4">Ribosomal protein L32e</fullName>
    </submittedName>
</protein>
<keyword evidence="3" id="KW-0687">Ribonucleoprotein</keyword>
<comment type="caution">
    <text evidence="4">The sequence shown here is derived from an EMBL/GenBank/DDBJ whole genome shotgun (WGS) entry which is preliminary data.</text>
</comment>
<comment type="similarity">
    <text evidence="1">Belongs to the eukaryotic ribosomal protein eL32 family.</text>
</comment>
<dbReference type="InterPro" id="IPR001515">
    <property type="entry name" value="Ribosomal_eL32"/>
</dbReference>